<reference evidence="7 8" key="1">
    <citation type="submission" date="2017-08" db="EMBL/GenBank/DDBJ databases">
        <title>Multipartite genome sequences of Sinorhizobium species nodulating soybeans.</title>
        <authorList>
            <person name="Tian C.F."/>
        </authorList>
    </citation>
    <scope>NUCLEOTIDE SEQUENCE [LARGE SCALE GENOMIC DNA]</scope>
    <source>
        <strain evidence="7 8">CCBAU 05684</strain>
        <plasmid evidence="8">psj05684b</plasmid>
    </source>
</reference>
<keyword evidence="8" id="KW-1185">Reference proteome</keyword>
<dbReference type="InterPro" id="IPR003782">
    <property type="entry name" value="SCO1/SenC"/>
</dbReference>
<accession>A0A249PIY6</accession>
<dbReference type="InterPro" id="IPR013766">
    <property type="entry name" value="Thioredoxin_domain"/>
</dbReference>
<organism evidence="7 8">
    <name type="scientific">Sinorhizobium sojae CCBAU 05684</name>
    <dbReference type="NCBI Taxonomy" id="716928"/>
    <lineage>
        <taxon>Bacteria</taxon>
        <taxon>Pseudomonadati</taxon>
        <taxon>Pseudomonadota</taxon>
        <taxon>Alphaproteobacteria</taxon>
        <taxon>Hyphomicrobiales</taxon>
        <taxon>Rhizobiaceae</taxon>
        <taxon>Sinorhizobium/Ensifer group</taxon>
        <taxon>Sinorhizobium</taxon>
    </lineage>
</organism>
<protein>
    <submittedName>
        <fullName evidence="7">Cytochrome oxidase biogenesis protein Sco1/SenC/PrrC, putative copper metallochaperone</fullName>
    </submittedName>
</protein>
<evidence type="ECO:0000256" key="4">
    <source>
        <dbReference type="PIRSR" id="PIRSR603782-2"/>
    </source>
</evidence>
<evidence type="ECO:0000256" key="5">
    <source>
        <dbReference type="SAM" id="SignalP"/>
    </source>
</evidence>
<dbReference type="InterPro" id="IPR036249">
    <property type="entry name" value="Thioredoxin-like_sf"/>
</dbReference>
<feature type="domain" description="Thioredoxin" evidence="6">
    <location>
        <begin position="44"/>
        <end position="211"/>
    </location>
</feature>
<dbReference type="EMBL" id="CP023068">
    <property type="protein sequence ID" value="ASY65685.1"/>
    <property type="molecule type" value="Genomic_DNA"/>
</dbReference>
<comment type="similarity">
    <text evidence="1">Belongs to the SCO1/2 family.</text>
</comment>
<keyword evidence="7" id="KW-0614">Plasmid</keyword>
<dbReference type="PANTHER" id="PTHR12151">
    <property type="entry name" value="ELECTRON TRANSPORT PROTIN SCO1/SENC FAMILY MEMBER"/>
    <property type="match status" value="1"/>
</dbReference>
<feature type="binding site" evidence="3">
    <location>
        <position position="86"/>
    </location>
    <ligand>
        <name>Cu cation</name>
        <dbReference type="ChEBI" id="CHEBI:23378"/>
    </ligand>
</feature>
<feature type="chain" id="PRO_5012105945" evidence="5">
    <location>
        <begin position="20"/>
        <end position="232"/>
    </location>
</feature>
<name>A0A249PIY6_9HYPH</name>
<evidence type="ECO:0000259" key="6">
    <source>
        <dbReference type="PROSITE" id="PS51352"/>
    </source>
</evidence>
<dbReference type="AlphaFoldDB" id="A0A249PIY6"/>
<dbReference type="KEGG" id="esj:SJ05684_b47030"/>
<keyword evidence="3" id="KW-0479">Metal-binding</keyword>
<feature type="binding site" evidence="3">
    <location>
        <position position="82"/>
    </location>
    <ligand>
        <name>Cu cation</name>
        <dbReference type="ChEBI" id="CHEBI:23378"/>
    </ligand>
</feature>
<evidence type="ECO:0000256" key="2">
    <source>
        <dbReference type="ARBA" id="ARBA00023008"/>
    </source>
</evidence>
<dbReference type="PANTHER" id="PTHR12151:SF25">
    <property type="entry name" value="LINALOOL DEHYDRATASE_ISOMERASE DOMAIN-CONTAINING PROTEIN"/>
    <property type="match status" value="1"/>
</dbReference>
<dbReference type="Gene3D" id="3.40.30.10">
    <property type="entry name" value="Glutaredoxin"/>
    <property type="match status" value="1"/>
</dbReference>
<evidence type="ECO:0000256" key="3">
    <source>
        <dbReference type="PIRSR" id="PIRSR603782-1"/>
    </source>
</evidence>
<sequence>MVMKSRTLVTTLWLLLASASVTLGHHPGVDLDEMMGSAEKFFQVIDEPVAPPFELADAEGKVVRLSDFSGKIVVLYFFFASCTDLCPIHSEVIADIQRKINIGPMKDMVQFLAITTDPSKDTPEVLKTYGALHGLDASNWMFLTTAPGQSEDTTRKLSEAYKVRFEALEDDQQMHGAVTHVIDRGGPFAAKIHGLRFDPMNMVLYINGLSNNVQKSRREQPGWWERLKTILE</sequence>
<dbReference type="STRING" id="716928.GCA_000261485_03166"/>
<dbReference type="eggNOG" id="COG1999">
    <property type="taxonomic scope" value="Bacteria"/>
</dbReference>
<feature type="disulfide bond" description="Redox-active" evidence="4">
    <location>
        <begin position="82"/>
        <end position="86"/>
    </location>
</feature>
<dbReference type="Pfam" id="PF02630">
    <property type="entry name" value="SCO1-SenC"/>
    <property type="match status" value="1"/>
</dbReference>
<dbReference type="PROSITE" id="PS51352">
    <property type="entry name" value="THIOREDOXIN_2"/>
    <property type="match status" value="1"/>
</dbReference>
<geneLocation type="plasmid" evidence="8">
    <name>psj05684b</name>
</geneLocation>
<dbReference type="CDD" id="cd02968">
    <property type="entry name" value="SCO"/>
    <property type="match status" value="1"/>
</dbReference>
<dbReference type="SUPFAM" id="SSF52833">
    <property type="entry name" value="Thioredoxin-like"/>
    <property type="match status" value="1"/>
</dbReference>
<evidence type="ECO:0000313" key="7">
    <source>
        <dbReference type="EMBL" id="ASY65685.1"/>
    </source>
</evidence>
<evidence type="ECO:0000313" key="8">
    <source>
        <dbReference type="Proteomes" id="UP000217211"/>
    </source>
</evidence>
<feature type="signal peptide" evidence="5">
    <location>
        <begin position="1"/>
        <end position="19"/>
    </location>
</feature>
<keyword evidence="5" id="KW-0732">Signal</keyword>
<gene>
    <name evidence="7" type="ORF">SJ05684_b47030</name>
</gene>
<dbReference type="Proteomes" id="UP000217211">
    <property type="component" value="Plasmid pSJ05684b"/>
</dbReference>
<evidence type="ECO:0000256" key="1">
    <source>
        <dbReference type="ARBA" id="ARBA00010996"/>
    </source>
</evidence>
<proteinExistence type="inferred from homology"/>
<keyword evidence="4" id="KW-1015">Disulfide bond</keyword>
<dbReference type="GO" id="GO:0046872">
    <property type="term" value="F:metal ion binding"/>
    <property type="evidence" value="ECO:0007669"/>
    <property type="project" value="UniProtKB-KW"/>
</dbReference>
<keyword evidence="2 3" id="KW-0186">Copper</keyword>
<feature type="binding site" evidence="3">
    <location>
        <position position="175"/>
    </location>
    <ligand>
        <name>Cu cation</name>
        <dbReference type="ChEBI" id="CHEBI:23378"/>
    </ligand>
</feature>